<organism evidence="1 2">
    <name type="scientific">Paraburkholderia monticola</name>
    <dbReference type="NCBI Taxonomy" id="1399968"/>
    <lineage>
        <taxon>Bacteria</taxon>
        <taxon>Pseudomonadati</taxon>
        <taxon>Pseudomonadota</taxon>
        <taxon>Betaproteobacteria</taxon>
        <taxon>Burkholderiales</taxon>
        <taxon>Burkholderiaceae</taxon>
        <taxon>Paraburkholderia</taxon>
    </lineage>
</organism>
<evidence type="ECO:0000313" key="1">
    <source>
        <dbReference type="EMBL" id="KXU84120.1"/>
    </source>
</evidence>
<evidence type="ECO:0000313" key="2">
    <source>
        <dbReference type="Proteomes" id="UP000075613"/>
    </source>
</evidence>
<dbReference type="Proteomes" id="UP000075613">
    <property type="component" value="Unassembled WGS sequence"/>
</dbReference>
<comment type="caution">
    <text evidence="1">The sequence shown here is derived from an EMBL/GenBank/DDBJ whole genome shotgun (WGS) entry which is preliminary data.</text>
</comment>
<dbReference type="RefSeq" id="WP_062133693.1">
    <property type="nucleotide sequence ID" value="NZ_LRBG01000037.1"/>
</dbReference>
<keyword evidence="2" id="KW-1185">Reference proteome</keyword>
<protein>
    <submittedName>
        <fullName evidence="1">Uncharacterized protein</fullName>
    </submittedName>
</protein>
<gene>
    <name evidence="1" type="ORF">CI15_26860</name>
</gene>
<dbReference type="EMBL" id="LRBG01000037">
    <property type="protein sequence ID" value="KXU84120.1"/>
    <property type="molecule type" value="Genomic_DNA"/>
</dbReference>
<reference evidence="1 2" key="1">
    <citation type="journal article" date="2015" name="Int. J. Syst. Evol. Microbiol.">
        <title>Burkholderia monticola sp. nov., isolated from mountain soil.</title>
        <authorList>
            <person name="Baek I."/>
            <person name="Seo B."/>
            <person name="Lee I."/>
            <person name="Yi H."/>
            <person name="Chun J."/>
        </authorList>
    </citation>
    <scope>NUCLEOTIDE SEQUENCE [LARGE SCALE GENOMIC DNA]</scope>
    <source>
        <strain evidence="1 2">JC2948</strain>
    </source>
</reference>
<proteinExistence type="predicted"/>
<sequence length="150" mass="16076">MPQVIVALFGSYHDGDEALRALRALGLSPDHGHLYQAGKCAPATPVSVNTPELDWRLHESAEYAAHGERPGAGANRYNPETEDLGISADTATSVSVDTTSRTLLVIEDTTGLRPAAASEVLYDYGALAVKDAAGHWRFSPNRKVCRSQES</sequence>
<dbReference type="STRING" id="1399968.CI15_26860"/>
<dbReference type="OrthoDB" id="9006100at2"/>
<name>A0A149PGF1_9BURK</name>
<accession>A0A149PGF1</accession>
<dbReference type="AlphaFoldDB" id="A0A149PGF1"/>